<sequence length="82" mass="9321">MVNEEIIQQLNIIFRQVFDNNDISVDETTTAADLEDWDSLNHLQLVVAIEKHYHIRFTAAQAQNWSNVGDIVAAIIQKQAVS</sequence>
<protein>
    <submittedName>
        <fullName evidence="2">Acyl carrier protein</fullName>
    </submittedName>
</protein>
<name>A0A3S2WY10_9SPHI</name>
<dbReference type="OrthoDB" id="9811033at2"/>
<dbReference type="InterPro" id="IPR036736">
    <property type="entry name" value="ACP-like_sf"/>
</dbReference>
<dbReference type="Pfam" id="PF00550">
    <property type="entry name" value="PP-binding"/>
    <property type="match status" value="1"/>
</dbReference>
<dbReference type="AlphaFoldDB" id="A0A3S2WY10"/>
<gene>
    <name evidence="2" type="ORF">EOD41_12090</name>
</gene>
<comment type="caution">
    <text evidence="2">The sequence shown here is derived from an EMBL/GenBank/DDBJ whole genome shotgun (WGS) entry which is preliminary data.</text>
</comment>
<dbReference type="Proteomes" id="UP000282759">
    <property type="component" value="Unassembled WGS sequence"/>
</dbReference>
<dbReference type="PROSITE" id="PS50075">
    <property type="entry name" value="CARRIER"/>
    <property type="match status" value="1"/>
</dbReference>
<evidence type="ECO:0000313" key="2">
    <source>
        <dbReference type="EMBL" id="RVU00728.1"/>
    </source>
</evidence>
<reference evidence="2 3" key="1">
    <citation type="submission" date="2019-01" db="EMBL/GenBank/DDBJ databases">
        <authorList>
            <person name="Chen W.-M."/>
        </authorList>
    </citation>
    <scope>NUCLEOTIDE SEQUENCE [LARGE SCALE GENOMIC DNA]</scope>
    <source>
        <strain evidence="2 3">YBJ-36</strain>
    </source>
</reference>
<dbReference type="SUPFAM" id="SSF47336">
    <property type="entry name" value="ACP-like"/>
    <property type="match status" value="1"/>
</dbReference>
<dbReference type="Gene3D" id="1.10.1200.10">
    <property type="entry name" value="ACP-like"/>
    <property type="match status" value="1"/>
</dbReference>
<organism evidence="2 3">
    <name type="scientific">Mucilaginibacter limnophilus</name>
    <dbReference type="NCBI Taxonomy" id="1932778"/>
    <lineage>
        <taxon>Bacteria</taxon>
        <taxon>Pseudomonadati</taxon>
        <taxon>Bacteroidota</taxon>
        <taxon>Sphingobacteriia</taxon>
        <taxon>Sphingobacteriales</taxon>
        <taxon>Sphingobacteriaceae</taxon>
        <taxon>Mucilaginibacter</taxon>
    </lineage>
</organism>
<keyword evidence="3" id="KW-1185">Reference proteome</keyword>
<dbReference type="RefSeq" id="WP_127705183.1">
    <property type="nucleotide sequence ID" value="NZ_SACK01000004.1"/>
</dbReference>
<evidence type="ECO:0000313" key="3">
    <source>
        <dbReference type="Proteomes" id="UP000282759"/>
    </source>
</evidence>
<feature type="domain" description="Carrier" evidence="1">
    <location>
        <begin position="1"/>
        <end position="79"/>
    </location>
</feature>
<dbReference type="EMBL" id="SACK01000004">
    <property type="protein sequence ID" value="RVU00728.1"/>
    <property type="molecule type" value="Genomic_DNA"/>
</dbReference>
<proteinExistence type="predicted"/>
<evidence type="ECO:0000259" key="1">
    <source>
        <dbReference type="PROSITE" id="PS50075"/>
    </source>
</evidence>
<dbReference type="InterPro" id="IPR009081">
    <property type="entry name" value="PP-bd_ACP"/>
</dbReference>
<accession>A0A3S2WY10</accession>